<sequence length="332" mass="35839">MEALARVNSGYQHGYGNDPETEAAKAALRELFEAPEAEVFLMPGGTAANALVLGTLVQPWQAVYCSGLAHIHVDECNAPEFYTGGAKLVAAVPGDRITPEALKKAWAFWDTGDVHQPFGGALSVTNTTERGNTYTLDELKTLFDLAKGRGLAVHLDGARFANAVARLGCTPAEMSWKIGADAVVFGGTKNGCMAVEAVIFFDPEKARGLPFRRMRSGHLLSKHRYLAAQMNAYVADGLWLDLARTANATCASVVDGLTALGVTIETETPANMIYFRLPLRVHEALLAKGAVYYHMPEPGDGPDASVRARLVCDWNLSEEAVQRFLDLVKSEI</sequence>
<evidence type="ECO:0000313" key="7">
    <source>
        <dbReference type="Proteomes" id="UP000005713"/>
    </source>
</evidence>
<dbReference type="PANTHER" id="PTHR48097:SF5">
    <property type="entry name" value="LOW SPECIFICITY L-THREONINE ALDOLASE"/>
    <property type="match status" value="1"/>
</dbReference>
<gene>
    <name evidence="6" type="ORF">SSE37_21207</name>
</gene>
<dbReference type="Gene3D" id="3.90.1150.10">
    <property type="entry name" value="Aspartate Aminotransferase, domain 1"/>
    <property type="match status" value="1"/>
</dbReference>
<dbReference type="GO" id="GO:0006520">
    <property type="term" value="P:amino acid metabolic process"/>
    <property type="evidence" value="ECO:0007669"/>
    <property type="project" value="InterPro"/>
</dbReference>
<feature type="domain" description="Aromatic amino acid beta-eliminating lyase/threonine aldolase" evidence="5">
    <location>
        <begin position="1"/>
        <end position="274"/>
    </location>
</feature>
<dbReference type="Gene3D" id="3.40.640.10">
    <property type="entry name" value="Type I PLP-dependent aspartate aminotransferase-like (Major domain)"/>
    <property type="match status" value="1"/>
</dbReference>
<dbReference type="AlphaFoldDB" id="A3JYH9"/>
<accession>A3JYH9</accession>
<organism evidence="6 7">
    <name type="scientific">Sagittula stellata (strain ATCC 700073 / DSM 11524 / E-37)</name>
    <dbReference type="NCBI Taxonomy" id="388399"/>
    <lineage>
        <taxon>Bacteria</taxon>
        <taxon>Pseudomonadati</taxon>
        <taxon>Pseudomonadota</taxon>
        <taxon>Alphaproteobacteria</taxon>
        <taxon>Rhodobacterales</taxon>
        <taxon>Roseobacteraceae</taxon>
        <taxon>Sagittula</taxon>
    </lineage>
</organism>
<proteinExistence type="inferred from homology"/>
<dbReference type="EMBL" id="AAYA01000001">
    <property type="protein sequence ID" value="EBA10565.1"/>
    <property type="molecule type" value="Genomic_DNA"/>
</dbReference>
<evidence type="ECO:0000259" key="5">
    <source>
        <dbReference type="Pfam" id="PF01212"/>
    </source>
</evidence>
<evidence type="ECO:0000256" key="3">
    <source>
        <dbReference type="ARBA" id="ARBA00011881"/>
    </source>
</evidence>
<dbReference type="eggNOG" id="COG2008">
    <property type="taxonomic scope" value="Bacteria"/>
</dbReference>
<keyword evidence="4" id="KW-0663">Pyridoxal phosphate</keyword>
<reference evidence="6 7" key="1">
    <citation type="submission" date="2006-06" db="EMBL/GenBank/DDBJ databases">
        <authorList>
            <person name="Moran M.A."/>
            <person name="Ferriera S."/>
            <person name="Johnson J."/>
            <person name="Kravitz S."/>
            <person name="Beeson K."/>
            <person name="Sutton G."/>
            <person name="Rogers Y.-H."/>
            <person name="Friedman R."/>
            <person name="Frazier M."/>
            <person name="Venter J.C."/>
        </authorList>
    </citation>
    <scope>NUCLEOTIDE SEQUENCE [LARGE SCALE GENOMIC DNA]</scope>
    <source>
        <strain evidence="6 7">E-37</strain>
    </source>
</reference>
<dbReference type="InterPro" id="IPR015421">
    <property type="entry name" value="PyrdxlP-dep_Trfase_major"/>
</dbReference>
<evidence type="ECO:0000313" key="6">
    <source>
        <dbReference type="EMBL" id="EBA10565.1"/>
    </source>
</evidence>
<dbReference type="Proteomes" id="UP000005713">
    <property type="component" value="Unassembled WGS sequence"/>
</dbReference>
<dbReference type="SUPFAM" id="SSF53383">
    <property type="entry name" value="PLP-dependent transferases"/>
    <property type="match status" value="1"/>
</dbReference>
<comment type="cofactor">
    <cofactor evidence="1">
        <name>pyridoxal 5'-phosphate</name>
        <dbReference type="ChEBI" id="CHEBI:597326"/>
    </cofactor>
</comment>
<dbReference type="GO" id="GO:0016829">
    <property type="term" value="F:lyase activity"/>
    <property type="evidence" value="ECO:0007669"/>
    <property type="project" value="InterPro"/>
</dbReference>
<protein>
    <submittedName>
        <fullName evidence="6">L-threonine aldolase, low-specificity, putative</fullName>
    </submittedName>
</protein>
<evidence type="ECO:0000256" key="4">
    <source>
        <dbReference type="ARBA" id="ARBA00022898"/>
    </source>
</evidence>
<dbReference type="InterPro" id="IPR015424">
    <property type="entry name" value="PyrdxlP-dep_Trfase"/>
</dbReference>
<dbReference type="Pfam" id="PF01212">
    <property type="entry name" value="Beta_elim_lyase"/>
    <property type="match status" value="1"/>
</dbReference>
<dbReference type="PANTHER" id="PTHR48097">
    <property type="entry name" value="L-THREONINE ALDOLASE-RELATED"/>
    <property type="match status" value="1"/>
</dbReference>
<comment type="caution">
    <text evidence="6">The sequence shown here is derived from an EMBL/GenBank/DDBJ whole genome shotgun (WGS) entry which is preliminary data.</text>
</comment>
<comment type="similarity">
    <text evidence="2">Belongs to the threonine aldolase family.</text>
</comment>
<dbReference type="InterPro" id="IPR015422">
    <property type="entry name" value="PyrdxlP-dep_Trfase_small"/>
</dbReference>
<dbReference type="InterPro" id="IPR001597">
    <property type="entry name" value="ArAA_b-elim_lyase/Thr_aldolase"/>
</dbReference>
<name>A3JYH9_SAGS3</name>
<evidence type="ECO:0000256" key="1">
    <source>
        <dbReference type="ARBA" id="ARBA00001933"/>
    </source>
</evidence>
<keyword evidence="7" id="KW-1185">Reference proteome</keyword>
<evidence type="ECO:0000256" key="2">
    <source>
        <dbReference type="ARBA" id="ARBA00006966"/>
    </source>
</evidence>
<comment type="subunit">
    <text evidence="3">Homotetramer.</text>
</comment>